<evidence type="ECO:0008006" key="5">
    <source>
        <dbReference type="Google" id="ProtNLM"/>
    </source>
</evidence>
<protein>
    <recommendedName>
        <fullName evidence="5">DinB family protein</fullName>
    </recommendedName>
</protein>
<keyword evidence="4" id="KW-1185">Reference proteome</keyword>
<evidence type="ECO:0000313" key="4">
    <source>
        <dbReference type="Proteomes" id="UP001595528"/>
    </source>
</evidence>
<sequence>MPELRALFGTAALTLILAATGAAAQDQHGQDQHRHQHSQHQDSARQGGHAMPAAPGDRPAIAPPREAGQGAFAALAEIVAMLEADPTTDWSRVDLDALRQHLVDMNALMLHAEAVAERLPDGLRMRVGGSGAAGAAVRRMVPAHARELDRIAGWTAAAIADGDEIVLTVSATEPGEVARIQGLGFFGLMATGAHHQAHHLAVARGEGMHAH</sequence>
<evidence type="ECO:0000256" key="2">
    <source>
        <dbReference type="SAM" id="SignalP"/>
    </source>
</evidence>
<organism evidence="3 4">
    <name type="scientific">Marinibaculum pumilum</name>
    <dbReference type="NCBI Taxonomy" id="1766165"/>
    <lineage>
        <taxon>Bacteria</taxon>
        <taxon>Pseudomonadati</taxon>
        <taxon>Pseudomonadota</taxon>
        <taxon>Alphaproteobacteria</taxon>
        <taxon>Rhodospirillales</taxon>
        <taxon>Rhodospirillaceae</taxon>
        <taxon>Marinibaculum</taxon>
    </lineage>
</organism>
<feature type="chain" id="PRO_5045416323" description="DinB family protein" evidence="2">
    <location>
        <begin position="25"/>
        <end position="211"/>
    </location>
</feature>
<dbReference type="Proteomes" id="UP001595528">
    <property type="component" value="Unassembled WGS sequence"/>
</dbReference>
<feature type="signal peptide" evidence="2">
    <location>
        <begin position="1"/>
        <end position="24"/>
    </location>
</feature>
<gene>
    <name evidence="3" type="ORF">ACFOGJ_20105</name>
</gene>
<comment type="caution">
    <text evidence="3">The sequence shown here is derived from an EMBL/GenBank/DDBJ whole genome shotgun (WGS) entry which is preliminary data.</text>
</comment>
<evidence type="ECO:0000256" key="1">
    <source>
        <dbReference type="SAM" id="MobiDB-lite"/>
    </source>
</evidence>
<feature type="region of interest" description="Disordered" evidence="1">
    <location>
        <begin position="24"/>
        <end position="65"/>
    </location>
</feature>
<name>A0ABV7L5M6_9PROT</name>
<dbReference type="RefSeq" id="WP_379903884.1">
    <property type="nucleotide sequence ID" value="NZ_JBHRTR010000034.1"/>
</dbReference>
<evidence type="ECO:0000313" key="3">
    <source>
        <dbReference type="EMBL" id="MFC3229562.1"/>
    </source>
</evidence>
<keyword evidence="2" id="KW-0732">Signal</keyword>
<accession>A0ABV7L5M6</accession>
<proteinExistence type="predicted"/>
<feature type="compositionally biased region" description="Basic and acidic residues" evidence="1">
    <location>
        <begin position="28"/>
        <end position="43"/>
    </location>
</feature>
<reference evidence="4" key="1">
    <citation type="journal article" date="2019" name="Int. J. Syst. Evol. Microbiol.">
        <title>The Global Catalogue of Microorganisms (GCM) 10K type strain sequencing project: providing services to taxonomists for standard genome sequencing and annotation.</title>
        <authorList>
            <consortium name="The Broad Institute Genomics Platform"/>
            <consortium name="The Broad Institute Genome Sequencing Center for Infectious Disease"/>
            <person name="Wu L."/>
            <person name="Ma J."/>
        </authorList>
    </citation>
    <scope>NUCLEOTIDE SEQUENCE [LARGE SCALE GENOMIC DNA]</scope>
    <source>
        <strain evidence="4">KCTC 42964</strain>
    </source>
</reference>
<dbReference type="EMBL" id="JBHRTR010000034">
    <property type="protein sequence ID" value="MFC3229562.1"/>
    <property type="molecule type" value="Genomic_DNA"/>
</dbReference>